<name>A0A0S3SMV2_PHAAN</name>
<protein>
    <submittedName>
        <fullName evidence="1">Uncharacterized protein</fullName>
    </submittedName>
</protein>
<organism evidence="1 2">
    <name type="scientific">Vigna angularis var. angularis</name>
    <dbReference type="NCBI Taxonomy" id="157739"/>
    <lineage>
        <taxon>Eukaryota</taxon>
        <taxon>Viridiplantae</taxon>
        <taxon>Streptophyta</taxon>
        <taxon>Embryophyta</taxon>
        <taxon>Tracheophyta</taxon>
        <taxon>Spermatophyta</taxon>
        <taxon>Magnoliopsida</taxon>
        <taxon>eudicotyledons</taxon>
        <taxon>Gunneridae</taxon>
        <taxon>Pentapetalae</taxon>
        <taxon>rosids</taxon>
        <taxon>fabids</taxon>
        <taxon>Fabales</taxon>
        <taxon>Fabaceae</taxon>
        <taxon>Papilionoideae</taxon>
        <taxon>50 kb inversion clade</taxon>
        <taxon>NPAAA clade</taxon>
        <taxon>indigoferoid/millettioid clade</taxon>
        <taxon>Phaseoleae</taxon>
        <taxon>Vigna</taxon>
    </lineage>
</organism>
<sequence length="71" mass="8035">MSPATVSLVVVWGLGLRSRSWRKGLGSRSRDLQQCAGDGKLDGERRRWELHGCGGDKMWMWVGMARLEFVD</sequence>
<evidence type="ECO:0000313" key="1">
    <source>
        <dbReference type="EMBL" id="BAT94130.1"/>
    </source>
</evidence>
<accession>A0A0S3SMV2</accession>
<keyword evidence="2" id="KW-1185">Reference proteome</keyword>
<gene>
    <name evidence="1" type="primary">Vigan.08G070300</name>
    <name evidence="1" type="ORF">VIGAN_08070300</name>
</gene>
<proteinExistence type="predicted"/>
<reference evidence="1 2" key="1">
    <citation type="journal article" date="2015" name="Sci. Rep.">
        <title>The power of single molecule real-time sequencing technology in the de novo assembly of a eukaryotic genome.</title>
        <authorList>
            <person name="Sakai H."/>
            <person name="Naito K."/>
            <person name="Ogiso-Tanaka E."/>
            <person name="Takahashi Y."/>
            <person name="Iseki K."/>
            <person name="Muto C."/>
            <person name="Satou K."/>
            <person name="Teruya K."/>
            <person name="Shiroma A."/>
            <person name="Shimoji M."/>
            <person name="Hirano T."/>
            <person name="Itoh T."/>
            <person name="Kaga A."/>
            <person name="Tomooka N."/>
        </authorList>
    </citation>
    <scope>NUCLEOTIDE SEQUENCE [LARGE SCALE GENOMIC DNA]</scope>
    <source>
        <strain evidence="2">cv. Shumari</strain>
    </source>
</reference>
<dbReference type="Proteomes" id="UP000291084">
    <property type="component" value="Chromosome 8"/>
</dbReference>
<dbReference type="EMBL" id="AP015041">
    <property type="protein sequence ID" value="BAT94130.1"/>
    <property type="molecule type" value="Genomic_DNA"/>
</dbReference>
<evidence type="ECO:0000313" key="2">
    <source>
        <dbReference type="Proteomes" id="UP000291084"/>
    </source>
</evidence>
<dbReference type="AlphaFoldDB" id="A0A0S3SMV2"/>